<evidence type="ECO:0000259" key="13">
    <source>
        <dbReference type="Pfam" id="PF00999"/>
    </source>
</evidence>
<dbReference type="AlphaFoldDB" id="A0AAV5R2Y3"/>
<evidence type="ECO:0000256" key="10">
    <source>
        <dbReference type="ARBA" id="ARBA00023201"/>
    </source>
</evidence>
<dbReference type="InterPro" id="IPR004712">
    <property type="entry name" value="Na+/H+_antiporter_fungi"/>
</dbReference>
<feature type="transmembrane region" description="Helical" evidence="12">
    <location>
        <begin position="296"/>
        <end position="315"/>
    </location>
</feature>
<dbReference type="PANTHER" id="PTHR31382:SF4">
    <property type="entry name" value="NA(+)_H(+) ANTIPORTER"/>
    <property type="match status" value="1"/>
</dbReference>
<evidence type="ECO:0000256" key="5">
    <source>
        <dbReference type="ARBA" id="ARBA00022692"/>
    </source>
</evidence>
<dbReference type="GO" id="GO:0036376">
    <property type="term" value="P:sodium ion export across plasma membrane"/>
    <property type="evidence" value="ECO:0007669"/>
    <property type="project" value="InterPro"/>
</dbReference>
<sequence length="1067" mass="119845">MVWSQIDVTKAHVAYAVIAVFSACFSLCSLFVKEKLYLGEASVATIYGLIVGPHCLNWFNPLSWGNYFYITLELSRVLLCIEIVAVSVELPKKYVLKHWFSLFLLLIPCMTAGWLIIGAFIYAIIPGLTFSHGLLISACVTATDPILAQAVVGKGKFAKRVPAHLRNLLSAESACNDGVSVPFVYLALNLILHSGHASEIAKDWICVTVLYECVFGCVLGSTIGYVGRKALRYAEDHDLIDHESFLAFYIMLALLCAGFGSILGIDDLLASFCAGTAFAWDGWFTHRTEESNVSTVIDILLNMAYFVYFGSIIPWQEFNDTVLGLNCWRLICLALVVLTLRRIPAVLLTKAINPDLKNWKEAIFVGHFGPIGVGAVFAAIIAISDLEADVLNITHGPSTNYPVESEYYQLIRIIWPTVCFLIITSIIVHGSSVAVLTLGKQLQSMTFTMTWTKGETDDINGSGNGNGNWFNRLPKIERSGTSFSLKRIDTMANHDYADMTLSSNTSMDEDHLPDEKINARLNANIGMDRLHSLSNQPTIETSGIRVRPSGGANRKKKKKLLKRKQSKKRKTPPTAQTLDLKEINRHPTNNSANINEKDHDDTNEHLHDDDINKVDEHVEGIDLDRDGKLVVPLQRIVSNASRHSENSLTSNDVRLKVHAKAKVLEKIKTNFDLCDEDLQPRYDEDGELRIPTQAINYDDSLVIEDQHGEVLHTVRSRASTSASQKSQDSKESKVSTRSRANTVSQKILSTIGGIPNAILPNKEKEDDGEEESEHNISEILEKKENDEGQTNNTTTTRSRKNTNKSTYDKFIDLSDMMLFKNDVPRRTRKLHGYRVNDDIIIENEDGEILGRYKVNIKKQKAEELSKGISDEQYNANLINKTLRYFGLKKERETIDEELNEYGNDDLIPENDEVVELGIEDKIKHFINANPKKAIVELPIAPRRMTLKRRISSKFNNTKSKVKERTKSSSKSQSKSTSKSRSQHPSITIDNDHESFDSDDSEYDDDDENENENGDDSDDDYTLDDRGNVVLRDSDNNNLIHGETEIERARRIAALDKSKRYSDDEEEV</sequence>
<accession>A0AAV5R2Y3</accession>
<feature type="domain" description="Cation/H+ exchanger transmembrane" evidence="13">
    <location>
        <begin position="26"/>
        <end position="436"/>
    </location>
</feature>
<evidence type="ECO:0000256" key="11">
    <source>
        <dbReference type="SAM" id="MobiDB-lite"/>
    </source>
</evidence>
<keyword evidence="5 12" id="KW-0812">Transmembrane</keyword>
<evidence type="ECO:0000256" key="7">
    <source>
        <dbReference type="ARBA" id="ARBA00023053"/>
    </source>
</evidence>
<dbReference type="InterPro" id="IPR038770">
    <property type="entry name" value="Na+/solute_symporter_sf"/>
</dbReference>
<feature type="transmembrane region" description="Helical" evidence="12">
    <location>
        <begin position="100"/>
        <end position="125"/>
    </location>
</feature>
<keyword evidence="8" id="KW-0406">Ion transport</keyword>
<feature type="transmembrane region" description="Helical" evidence="12">
    <location>
        <begin position="246"/>
        <end position="262"/>
    </location>
</feature>
<feature type="transmembrane region" description="Helical" evidence="12">
    <location>
        <begin position="321"/>
        <end position="341"/>
    </location>
</feature>
<reference evidence="15 16" key="1">
    <citation type="journal article" date="2023" name="Elife">
        <title>Identification of key yeast species and microbe-microbe interactions impacting larval growth of Drosophila in the wild.</title>
        <authorList>
            <person name="Mure A."/>
            <person name="Sugiura Y."/>
            <person name="Maeda R."/>
            <person name="Honda K."/>
            <person name="Sakurai N."/>
            <person name="Takahashi Y."/>
            <person name="Watada M."/>
            <person name="Katoh T."/>
            <person name="Gotoh A."/>
            <person name="Gotoh Y."/>
            <person name="Taniguchi I."/>
            <person name="Nakamura K."/>
            <person name="Hayashi T."/>
            <person name="Katayama T."/>
            <person name="Uemura T."/>
            <person name="Hattori Y."/>
        </authorList>
    </citation>
    <scope>NUCLEOTIDE SEQUENCE [LARGE SCALE GENOMIC DNA]</scope>
    <source>
        <strain evidence="15 16">PK-24</strain>
    </source>
</reference>
<evidence type="ECO:0000256" key="2">
    <source>
        <dbReference type="ARBA" id="ARBA00005248"/>
    </source>
</evidence>
<dbReference type="FunFam" id="1.20.1530.20:FF:000015">
    <property type="entry name" value="Na(+)/H(+) antiporter 2"/>
    <property type="match status" value="1"/>
</dbReference>
<feature type="transmembrane region" description="Helical" evidence="12">
    <location>
        <begin position="204"/>
        <end position="226"/>
    </location>
</feature>
<name>A0AAV5R2Y3_PICKL</name>
<keyword evidence="4" id="KW-0050">Antiport</keyword>
<comment type="similarity">
    <text evidence="2">Belongs to the fungal Na(+)/H(+) exchanger family.</text>
</comment>
<dbReference type="Pfam" id="PF08619">
    <property type="entry name" value="Nha1_C"/>
    <property type="match status" value="1"/>
</dbReference>
<dbReference type="GO" id="GO:0015385">
    <property type="term" value="F:sodium:proton antiporter activity"/>
    <property type="evidence" value="ECO:0007669"/>
    <property type="project" value="InterPro"/>
</dbReference>
<dbReference type="InterPro" id="IPR013928">
    <property type="entry name" value="Cation/H_antiporter_C"/>
</dbReference>
<dbReference type="PANTHER" id="PTHR31382">
    <property type="entry name" value="NA(+)/H(+) ANTIPORTER"/>
    <property type="match status" value="1"/>
</dbReference>
<keyword evidence="16" id="KW-1185">Reference proteome</keyword>
<keyword evidence="3" id="KW-0813">Transport</keyword>
<keyword evidence="10" id="KW-0739">Sodium transport</keyword>
<dbReference type="InterPro" id="IPR006153">
    <property type="entry name" value="Cation/H_exchanger_TM"/>
</dbReference>
<feature type="transmembrane region" description="Helical" evidence="12">
    <location>
        <begin position="413"/>
        <end position="439"/>
    </location>
</feature>
<evidence type="ECO:0000256" key="1">
    <source>
        <dbReference type="ARBA" id="ARBA00004141"/>
    </source>
</evidence>
<comment type="caution">
    <text evidence="15">The sequence shown here is derived from an EMBL/GenBank/DDBJ whole genome shotgun (WGS) entry which is preliminary data.</text>
</comment>
<evidence type="ECO:0000256" key="6">
    <source>
        <dbReference type="ARBA" id="ARBA00022989"/>
    </source>
</evidence>
<dbReference type="Pfam" id="PF00999">
    <property type="entry name" value="Na_H_Exchanger"/>
    <property type="match status" value="1"/>
</dbReference>
<feature type="domain" description="Alkali metal cation/H+ antiporter Nha1 C-terminal" evidence="14">
    <location>
        <begin position="469"/>
        <end position="1065"/>
    </location>
</feature>
<dbReference type="EMBL" id="BTGB01000002">
    <property type="protein sequence ID" value="GMM45647.1"/>
    <property type="molecule type" value="Genomic_DNA"/>
</dbReference>
<feature type="compositionally biased region" description="Basic and acidic residues" evidence="11">
    <location>
        <begin position="1022"/>
        <end position="1034"/>
    </location>
</feature>
<feature type="compositionally biased region" description="Basic residues" evidence="11">
    <location>
        <begin position="553"/>
        <end position="571"/>
    </location>
</feature>
<organism evidence="15 16">
    <name type="scientific">Pichia kluyveri</name>
    <name type="common">Yeast</name>
    <dbReference type="NCBI Taxonomy" id="36015"/>
    <lineage>
        <taxon>Eukaryota</taxon>
        <taxon>Fungi</taxon>
        <taxon>Dikarya</taxon>
        <taxon>Ascomycota</taxon>
        <taxon>Saccharomycotina</taxon>
        <taxon>Pichiomycetes</taxon>
        <taxon>Pichiales</taxon>
        <taxon>Pichiaceae</taxon>
        <taxon>Pichia</taxon>
    </lineage>
</organism>
<evidence type="ECO:0000256" key="4">
    <source>
        <dbReference type="ARBA" id="ARBA00022449"/>
    </source>
</evidence>
<dbReference type="GO" id="GO:0005886">
    <property type="term" value="C:plasma membrane"/>
    <property type="evidence" value="ECO:0007669"/>
    <property type="project" value="InterPro"/>
</dbReference>
<dbReference type="GO" id="GO:0042391">
    <property type="term" value="P:regulation of membrane potential"/>
    <property type="evidence" value="ECO:0007669"/>
    <property type="project" value="InterPro"/>
</dbReference>
<evidence type="ECO:0000313" key="15">
    <source>
        <dbReference type="EMBL" id="GMM45647.1"/>
    </source>
</evidence>
<feature type="compositionally biased region" description="Basic and acidic residues" evidence="11">
    <location>
        <begin position="773"/>
        <end position="786"/>
    </location>
</feature>
<feature type="compositionally biased region" description="Polar residues" evidence="11">
    <location>
        <begin position="716"/>
        <end position="726"/>
    </location>
</feature>
<feature type="compositionally biased region" description="Polar residues" evidence="11">
    <location>
        <begin position="532"/>
        <end position="541"/>
    </location>
</feature>
<evidence type="ECO:0000256" key="3">
    <source>
        <dbReference type="ARBA" id="ARBA00022448"/>
    </source>
</evidence>
<dbReference type="Proteomes" id="UP001378960">
    <property type="component" value="Unassembled WGS sequence"/>
</dbReference>
<dbReference type="GO" id="GO:0120029">
    <property type="term" value="P:proton export across plasma membrane"/>
    <property type="evidence" value="ECO:0007669"/>
    <property type="project" value="InterPro"/>
</dbReference>
<feature type="region of interest" description="Disordered" evidence="11">
    <location>
        <begin position="714"/>
        <end position="802"/>
    </location>
</feature>
<dbReference type="GO" id="GO:0030007">
    <property type="term" value="P:intracellular potassium ion homeostasis"/>
    <property type="evidence" value="ECO:0007669"/>
    <property type="project" value="TreeGrafter"/>
</dbReference>
<feature type="region of interest" description="Disordered" evidence="11">
    <location>
        <begin position="948"/>
        <end position="1038"/>
    </location>
</feature>
<evidence type="ECO:0000256" key="12">
    <source>
        <dbReference type="SAM" id="Phobius"/>
    </source>
</evidence>
<feature type="compositionally biased region" description="Polar residues" evidence="11">
    <location>
        <begin position="735"/>
        <end position="748"/>
    </location>
</feature>
<evidence type="ECO:0000256" key="8">
    <source>
        <dbReference type="ARBA" id="ARBA00023065"/>
    </source>
</evidence>
<protein>
    <submittedName>
        <fullName evidence="15">Nha1 protein</fullName>
    </submittedName>
</protein>
<feature type="compositionally biased region" description="Low complexity" evidence="11">
    <location>
        <begin position="968"/>
        <end position="979"/>
    </location>
</feature>
<gene>
    <name evidence="15" type="ORF">DAPK24_022220</name>
</gene>
<evidence type="ECO:0000256" key="9">
    <source>
        <dbReference type="ARBA" id="ARBA00023136"/>
    </source>
</evidence>
<evidence type="ECO:0000313" key="16">
    <source>
        <dbReference type="Proteomes" id="UP001378960"/>
    </source>
</evidence>
<evidence type="ECO:0000259" key="14">
    <source>
        <dbReference type="Pfam" id="PF08619"/>
    </source>
</evidence>
<keyword evidence="7" id="KW-0915">Sodium</keyword>
<keyword evidence="9 12" id="KW-0472">Membrane</keyword>
<keyword evidence="6 12" id="KW-1133">Transmembrane helix</keyword>
<feature type="transmembrane region" description="Helical" evidence="12">
    <location>
        <begin position="362"/>
        <end position="383"/>
    </location>
</feature>
<feature type="region of interest" description="Disordered" evidence="11">
    <location>
        <begin position="532"/>
        <end position="610"/>
    </location>
</feature>
<comment type="subcellular location">
    <subcellularLocation>
        <location evidence="1">Membrane</location>
        <topology evidence="1">Multi-pass membrane protein</topology>
    </subcellularLocation>
</comment>
<feature type="transmembrane region" description="Helical" evidence="12">
    <location>
        <begin position="44"/>
        <end position="61"/>
    </location>
</feature>
<dbReference type="Gene3D" id="1.20.1530.20">
    <property type="match status" value="1"/>
</dbReference>
<proteinExistence type="inferred from homology"/>
<feature type="compositionally biased region" description="Acidic residues" evidence="11">
    <location>
        <begin position="996"/>
        <end position="1021"/>
    </location>
</feature>
<feature type="transmembrane region" description="Helical" evidence="12">
    <location>
        <begin position="12"/>
        <end position="32"/>
    </location>
</feature>
<feature type="compositionally biased region" description="Basic and acidic residues" evidence="11">
    <location>
        <begin position="595"/>
        <end position="610"/>
    </location>
</feature>